<dbReference type="PDB" id="8Y7G">
    <property type="method" value="X-ray"/>
    <property type="resolution" value="3.15 A"/>
    <property type="chains" value="A/B=1-563"/>
</dbReference>
<comment type="caution">
    <text evidence="1">The sequence shown here is derived from an EMBL/GenBank/DDBJ whole genome shotgun (WGS) entry which is preliminary data.</text>
</comment>
<organism evidence="1">
    <name type="scientific">Marinitoga sp. 1155</name>
    <dbReference type="NCBI Taxonomy" id="1428448"/>
    <lineage>
        <taxon>Bacteria</taxon>
        <taxon>Thermotogati</taxon>
        <taxon>Thermotogota</taxon>
        <taxon>Thermotogae</taxon>
        <taxon>Petrotogales</taxon>
        <taxon>Petrotogaceae</taxon>
        <taxon>Marinitoga</taxon>
    </lineage>
</organism>
<dbReference type="EMBL" id="AZAX01000015">
    <property type="protein sequence ID" value="KLO23507.1"/>
    <property type="molecule type" value="Genomic_DNA"/>
</dbReference>
<dbReference type="PDB" id="8Y75">
    <property type="method" value="X-ray"/>
    <property type="resolution" value="2.40 A"/>
    <property type="chains" value="A/B/C/D=1-444"/>
</dbReference>
<proteinExistence type="evidence at protein level"/>
<name>A0ACD6B9W9_9BACT</name>
<gene>
    <name evidence="1" type="ORF">X274_06335</name>
</gene>
<accession>A0ACD6B9W9</accession>
<reference evidence="2 3" key="2">
    <citation type="journal article" date="2024" name="Nucleic Acids Res.">
        <title>Structural insight into the Csx1-Crn2 fusion self-limiting ribonuclease of type III CRISPR system.</title>
        <authorList>
            <person name="Zhang D."/>
            <person name="Du L."/>
            <person name="Gao H."/>
            <person name="Yuan C."/>
            <person name="Lin Z."/>
        </authorList>
    </citation>
    <scope>X-RAY CRYSTALLOGRAPHY (2.40 ANGSTROMS) OF 1-444</scope>
    <scope>DISULFIDE BONDS</scope>
</reference>
<sequence>MKKILIVSFLGKGRYYETFYYSIEHSEKMVKKRLSPLANAILEKENGNDVEIIFFVTNEVKNEFLYDENNEYAKNILNELNEIKNYGIKVSYRDIPKGKNYEELEIIMEEIEKLLLDFKGNKVIFDLTHGLRHMAIFTSSTVFYFKNLMEKANKLEMKIVYGAYEIGEEIEKNLKKVPILDITQTLELSDLTIALEEFERYGITERMIIVLKNIQKIVAKNKLCNLNELKFSSLSRELKLFEELLKIPSPPEKIANSIYKINDILESSIREFKLCSKNSENLFFIKPIQKFLVDFQKIVLEKLPLDKKINKYSNIATLEKVEFMKNIIKLLINWKMYSEAVIHLRELLIDIKLIENGKYFYYNNKDFREKYWMYSYNIVDTKDKELPKKIEELLKNVKGWRNSVAHGGRANTSINQKTLEENLENALSMIDEILLSMKDLKVNSKKIYLLNSTIMPIPKDNQEGKFYILKLTKNEFKVILENAIKDDVLDSAIGHESVIEFIKDKFELTVPLKRKEIYFEKGESALVIKLEKRPEEGKIYTKEEMDFMEENNLIGYYYIYREG</sequence>
<dbReference type="PDB" id="8Y7F">
    <property type="method" value="X-ray"/>
    <property type="resolution" value="2.95 A"/>
    <property type="chains" value="A/B=182-563"/>
</dbReference>
<keyword evidence="2 3" id="KW-0002">3D-structure</keyword>
<evidence type="ECO:0007829" key="4">
    <source>
        <dbReference type="PDB" id="8Y7F"/>
    </source>
</evidence>
<accession>A0A0H2SHM8</accession>
<evidence type="ECO:0007829" key="2">
    <source>
        <dbReference type="PDB" id="8Y6Z"/>
    </source>
</evidence>
<reference evidence="1" key="1">
    <citation type="submission" date="2013-11" db="EMBL/GenBank/DDBJ databases">
        <title>Marinitoga genome sequencing.</title>
        <authorList>
            <person name="Nesbo C."/>
            <person name="Charchuk R."/>
        </authorList>
    </citation>
    <scope>NUCLEOTIDE SEQUENCE</scope>
    <source>
        <strain evidence="1">1155</strain>
    </source>
</reference>
<protein>
    <submittedName>
        <fullName evidence="1">Uncharacterized protein</fullName>
    </submittedName>
</protein>
<evidence type="ECO:0007829" key="3">
    <source>
        <dbReference type="PDB" id="8Y75"/>
    </source>
</evidence>
<evidence type="ECO:0000313" key="1">
    <source>
        <dbReference type="EMBL" id="KLO23507.1"/>
    </source>
</evidence>
<dbReference type="PDB" id="8Y6Z">
    <property type="method" value="X-ray"/>
    <property type="resolution" value="3.65 A"/>
    <property type="chains" value="B=1-563"/>
</dbReference>
<feature type="disulfide bond" evidence="3 4">
    <location>
        <begin position="224"/>
        <end position="275"/>
    </location>
</feature>